<dbReference type="RefSeq" id="WP_066667552.1">
    <property type="nucleotide sequence ID" value="NZ_LYVF01000118.1"/>
</dbReference>
<dbReference type="OrthoDB" id="9896492at2"/>
<organism evidence="2 3">
    <name type="scientific">Desulfotomaculum copahuensis</name>
    <dbReference type="NCBI Taxonomy" id="1838280"/>
    <lineage>
        <taxon>Bacteria</taxon>
        <taxon>Bacillati</taxon>
        <taxon>Bacillota</taxon>
        <taxon>Clostridia</taxon>
        <taxon>Eubacteriales</taxon>
        <taxon>Desulfotomaculaceae</taxon>
        <taxon>Desulfotomaculum</taxon>
    </lineage>
</organism>
<dbReference type="AlphaFoldDB" id="A0A1B7LFM7"/>
<dbReference type="EMBL" id="LYVF01000118">
    <property type="protein sequence ID" value="OAT82961.1"/>
    <property type="molecule type" value="Genomic_DNA"/>
</dbReference>
<evidence type="ECO:0000313" key="3">
    <source>
        <dbReference type="Proteomes" id="UP000078532"/>
    </source>
</evidence>
<accession>A0A1B7LFM7</accession>
<dbReference type="Proteomes" id="UP000078532">
    <property type="component" value="Unassembled WGS sequence"/>
</dbReference>
<evidence type="ECO:0000313" key="2">
    <source>
        <dbReference type="EMBL" id="OAT82961.1"/>
    </source>
</evidence>
<comment type="caution">
    <text evidence="2">The sequence shown here is derived from an EMBL/GenBank/DDBJ whole genome shotgun (WGS) entry which is preliminary data.</text>
</comment>
<gene>
    <name evidence="2" type="ORF">A6M21_08360</name>
</gene>
<name>A0A1B7LFM7_9FIRM</name>
<keyword evidence="3" id="KW-1185">Reference proteome</keyword>
<feature type="region of interest" description="Disordered" evidence="1">
    <location>
        <begin position="92"/>
        <end position="112"/>
    </location>
</feature>
<proteinExistence type="predicted"/>
<reference evidence="2 3" key="1">
    <citation type="submission" date="2016-04" db="EMBL/GenBank/DDBJ databases">
        <authorList>
            <person name="Evans L.H."/>
            <person name="Alamgir A."/>
            <person name="Owens N."/>
            <person name="Weber N.D."/>
            <person name="Virtaneva K."/>
            <person name="Barbian K."/>
            <person name="Babar A."/>
            <person name="Rosenke K."/>
        </authorList>
    </citation>
    <scope>NUCLEOTIDE SEQUENCE [LARGE SCALE GENOMIC DNA]</scope>
    <source>
        <strain evidence="2 3">LMa1</strain>
    </source>
</reference>
<protein>
    <submittedName>
        <fullName evidence="2">Uncharacterized protein</fullName>
    </submittedName>
</protein>
<evidence type="ECO:0000256" key="1">
    <source>
        <dbReference type="SAM" id="MobiDB-lite"/>
    </source>
</evidence>
<sequence length="112" mass="11675">MSDVQMNYYGDPMEMMSWRLVDRLHKLLNQQVTVYVAASGTVYTTAITGTLAVVGSDYIELHAVKDSQTRPVIIPTASIIAIAVGGPITTTTPAPGTAPGGLPPGTAITTSA</sequence>